<feature type="chain" id="PRO_5040152573" description="LysM domain-containing protein" evidence="2">
    <location>
        <begin position="20"/>
        <end position="189"/>
    </location>
</feature>
<evidence type="ECO:0000256" key="2">
    <source>
        <dbReference type="SAM" id="SignalP"/>
    </source>
</evidence>
<evidence type="ECO:0000313" key="4">
    <source>
        <dbReference type="EMBL" id="KAF9143269.1"/>
    </source>
</evidence>
<feature type="domain" description="LysM" evidence="3">
    <location>
        <begin position="30"/>
        <end position="77"/>
    </location>
</feature>
<comment type="caution">
    <text evidence="4">The sequence shown here is derived from an EMBL/GenBank/DDBJ whole genome shotgun (WGS) entry which is preliminary data.</text>
</comment>
<dbReference type="PROSITE" id="PS51782">
    <property type="entry name" value="LYSM"/>
    <property type="match status" value="1"/>
</dbReference>
<keyword evidence="2" id="KW-0732">Signal</keyword>
<dbReference type="Gene3D" id="3.10.350.10">
    <property type="entry name" value="LysM domain"/>
    <property type="match status" value="1"/>
</dbReference>
<evidence type="ECO:0000256" key="1">
    <source>
        <dbReference type="SAM" id="MobiDB-lite"/>
    </source>
</evidence>
<evidence type="ECO:0000313" key="5">
    <source>
        <dbReference type="Proteomes" id="UP000748756"/>
    </source>
</evidence>
<protein>
    <recommendedName>
        <fullName evidence="3">LysM domain-containing protein</fullName>
    </recommendedName>
</protein>
<evidence type="ECO:0000259" key="3">
    <source>
        <dbReference type="PROSITE" id="PS51782"/>
    </source>
</evidence>
<accession>A0A9P5V7E3</accession>
<dbReference type="OrthoDB" id="5985073at2759"/>
<sequence length="189" mass="19101">MKFTLSAIVLALAASQAAAVVPIPVKECTRSYVVEPGTPHCDAFATKFGVTFEDLLKWNQKLRPDCLNLDVGYPICVSGALVPQPGVTQGNLWDPAPYTKTPNATPTPTSSGVVTPPATTGAPVVPPTNGTVTTAPTSAATVPPTTSTTPAGTKPTPQVPANGKSAASSSKASMALAAAGVVLSVAYML</sequence>
<organism evidence="4 5">
    <name type="scientific">Linnemannia schmuckeri</name>
    <dbReference type="NCBI Taxonomy" id="64567"/>
    <lineage>
        <taxon>Eukaryota</taxon>
        <taxon>Fungi</taxon>
        <taxon>Fungi incertae sedis</taxon>
        <taxon>Mucoromycota</taxon>
        <taxon>Mortierellomycotina</taxon>
        <taxon>Mortierellomycetes</taxon>
        <taxon>Mortierellales</taxon>
        <taxon>Mortierellaceae</taxon>
        <taxon>Linnemannia</taxon>
    </lineage>
</organism>
<feature type="signal peptide" evidence="2">
    <location>
        <begin position="1"/>
        <end position="19"/>
    </location>
</feature>
<dbReference type="Proteomes" id="UP000748756">
    <property type="component" value="Unassembled WGS sequence"/>
</dbReference>
<reference evidence="4" key="1">
    <citation type="journal article" date="2020" name="Fungal Divers.">
        <title>Resolving the Mortierellaceae phylogeny through synthesis of multi-gene phylogenetics and phylogenomics.</title>
        <authorList>
            <person name="Vandepol N."/>
            <person name="Liber J."/>
            <person name="Desiro A."/>
            <person name="Na H."/>
            <person name="Kennedy M."/>
            <person name="Barry K."/>
            <person name="Grigoriev I.V."/>
            <person name="Miller A.N."/>
            <person name="O'Donnell K."/>
            <person name="Stajich J.E."/>
            <person name="Bonito G."/>
        </authorList>
    </citation>
    <scope>NUCLEOTIDE SEQUENCE</scope>
    <source>
        <strain evidence="4">NRRL 6426</strain>
    </source>
</reference>
<dbReference type="InterPro" id="IPR036779">
    <property type="entry name" value="LysM_dom_sf"/>
</dbReference>
<gene>
    <name evidence="4" type="ORF">BG015_000482</name>
</gene>
<feature type="region of interest" description="Disordered" evidence="1">
    <location>
        <begin position="98"/>
        <end position="166"/>
    </location>
</feature>
<keyword evidence="5" id="KW-1185">Reference proteome</keyword>
<dbReference type="InterPro" id="IPR018392">
    <property type="entry name" value="LysM"/>
</dbReference>
<name>A0A9P5V7E3_9FUNG</name>
<proteinExistence type="predicted"/>
<dbReference type="EMBL" id="JAAAUQ010001077">
    <property type="protein sequence ID" value="KAF9143269.1"/>
    <property type="molecule type" value="Genomic_DNA"/>
</dbReference>
<dbReference type="AlphaFoldDB" id="A0A9P5V7E3"/>
<feature type="compositionally biased region" description="Low complexity" evidence="1">
    <location>
        <begin position="104"/>
        <end position="156"/>
    </location>
</feature>